<evidence type="ECO:0000259" key="2">
    <source>
        <dbReference type="PROSITE" id="PS50110"/>
    </source>
</evidence>
<sequence>MNKLNFKFSIVEEDVIFVKTLVRMAKNINIPNINLIIDTYSNGQEFLLSETHKSEYPHIIVINNQLSMRSGVEVTQILRQEENADRFYIILLSRGMSDDEIVHAFHNGIDNYRLRPFNLNVFKAFLERTIERLGEFK</sequence>
<proteinExistence type="predicted"/>
<dbReference type="AlphaFoldDB" id="A0A839A6A4"/>
<dbReference type="Pfam" id="PF00072">
    <property type="entry name" value="Response_reg"/>
    <property type="match status" value="1"/>
</dbReference>
<comment type="caution">
    <text evidence="1">Lacks conserved residue(s) required for the propagation of feature annotation.</text>
</comment>
<reference evidence="3 4" key="1">
    <citation type="submission" date="2020-06" db="EMBL/GenBank/DDBJ databases">
        <title>Reclassification of Facklamia ignava, Facklamia soureckii and Facklami tabacinasalis as Falseniella iganva gen. nov., comb. nov., Hutsoniella ignava gen. nov., comb. nov., and Ruoffia tabacinasalis gen. nov., comb. nov and description of Ruoffia haltotolerans sp. nov., isolated from hypersaline Inland Sea of Qatar.</title>
        <authorList>
            <person name="Fotedar R."/>
            <person name="Sankaranarayanan K."/>
            <person name="Lawson P."/>
            <person name="Caldwell M."/>
            <person name="Zeyara A."/>
            <person name="Al Malki A."/>
            <person name="Ali M."/>
        </authorList>
    </citation>
    <scope>NUCLEOTIDE SEQUENCE [LARGE SCALE GENOMIC DNA]</scope>
    <source>
        <strain evidence="3 4">INB8</strain>
    </source>
</reference>
<evidence type="ECO:0000313" key="3">
    <source>
        <dbReference type="EMBL" id="MBA5729223.1"/>
    </source>
</evidence>
<dbReference type="EMBL" id="JACAOA010000011">
    <property type="protein sequence ID" value="MBA5729223.1"/>
    <property type="molecule type" value="Genomic_DNA"/>
</dbReference>
<dbReference type="Proteomes" id="UP000571018">
    <property type="component" value="Unassembled WGS sequence"/>
</dbReference>
<dbReference type="PROSITE" id="PS50110">
    <property type="entry name" value="RESPONSE_REGULATORY"/>
    <property type="match status" value="1"/>
</dbReference>
<feature type="domain" description="Response regulatory" evidence="2">
    <location>
        <begin position="7"/>
        <end position="130"/>
    </location>
</feature>
<keyword evidence="4" id="KW-1185">Reference proteome</keyword>
<accession>A0A839A6A4</accession>
<dbReference type="InterPro" id="IPR001789">
    <property type="entry name" value="Sig_transdc_resp-reg_receiver"/>
</dbReference>
<dbReference type="SUPFAM" id="SSF52172">
    <property type="entry name" value="CheY-like"/>
    <property type="match status" value="1"/>
</dbReference>
<dbReference type="Gene3D" id="3.40.50.2300">
    <property type="match status" value="1"/>
</dbReference>
<dbReference type="InterPro" id="IPR011006">
    <property type="entry name" value="CheY-like_superfamily"/>
</dbReference>
<dbReference type="RefSeq" id="WP_218930928.1">
    <property type="nucleotide sequence ID" value="NZ_JACAOA010000011.1"/>
</dbReference>
<evidence type="ECO:0000256" key="1">
    <source>
        <dbReference type="PROSITE-ProRule" id="PRU00169"/>
    </source>
</evidence>
<gene>
    <name evidence="3" type="ORF">HW423_05435</name>
</gene>
<name>A0A839A6A4_9LACT</name>
<dbReference type="GO" id="GO:0000160">
    <property type="term" value="P:phosphorelay signal transduction system"/>
    <property type="evidence" value="ECO:0007669"/>
    <property type="project" value="InterPro"/>
</dbReference>
<comment type="caution">
    <text evidence="3">The sequence shown here is derived from an EMBL/GenBank/DDBJ whole genome shotgun (WGS) entry which is preliminary data.</text>
</comment>
<evidence type="ECO:0000313" key="4">
    <source>
        <dbReference type="Proteomes" id="UP000571018"/>
    </source>
</evidence>
<protein>
    <submittedName>
        <fullName evidence="3">Response regulator transcription factor</fullName>
    </submittedName>
</protein>
<organism evidence="3 4">
    <name type="scientific">Ruoffia halotolerans</name>
    <dbReference type="NCBI Taxonomy" id="2748684"/>
    <lineage>
        <taxon>Bacteria</taxon>
        <taxon>Bacillati</taxon>
        <taxon>Bacillota</taxon>
        <taxon>Bacilli</taxon>
        <taxon>Lactobacillales</taxon>
        <taxon>Aerococcaceae</taxon>
        <taxon>Ruoffia</taxon>
    </lineage>
</organism>